<keyword evidence="2" id="KW-1185">Reference proteome</keyword>
<evidence type="ECO:0000313" key="2">
    <source>
        <dbReference type="Proteomes" id="UP000829354"/>
    </source>
</evidence>
<name>A0AAE9JD38_CAEBR</name>
<protein>
    <submittedName>
        <fullName evidence="1">Uncharacterized protein</fullName>
    </submittedName>
</protein>
<proteinExistence type="predicted"/>
<organism evidence="1 2">
    <name type="scientific">Caenorhabditis briggsae</name>
    <dbReference type="NCBI Taxonomy" id="6238"/>
    <lineage>
        <taxon>Eukaryota</taxon>
        <taxon>Metazoa</taxon>
        <taxon>Ecdysozoa</taxon>
        <taxon>Nematoda</taxon>
        <taxon>Chromadorea</taxon>
        <taxon>Rhabditida</taxon>
        <taxon>Rhabditina</taxon>
        <taxon>Rhabditomorpha</taxon>
        <taxon>Rhabditoidea</taxon>
        <taxon>Rhabditidae</taxon>
        <taxon>Peloderinae</taxon>
        <taxon>Caenorhabditis</taxon>
    </lineage>
</organism>
<dbReference type="Proteomes" id="UP000829354">
    <property type="component" value="Chromosome IV"/>
</dbReference>
<evidence type="ECO:0000313" key="1">
    <source>
        <dbReference type="EMBL" id="UMM26827.1"/>
    </source>
</evidence>
<reference evidence="1 2" key="1">
    <citation type="submission" date="2022-04" db="EMBL/GenBank/DDBJ databases">
        <title>Chromosome-level reference genomes for two strains of Caenorhabditis briggsae: an improved platform for comparative genomics.</title>
        <authorList>
            <person name="Stevens L."/>
            <person name="Andersen E."/>
        </authorList>
    </citation>
    <scope>NUCLEOTIDE SEQUENCE [LARGE SCALE GENOMIC DNA]</scope>
    <source>
        <strain evidence="1">VX34</strain>
        <tissue evidence="1">Whole-organism</tissue>
    </source>
</reference>
<sequence>MKLKSSSFFSQPAKRVQLSPEKFRHRSLTSNIFLEDSGIPMKHQHKQEDFGVFSPEVSGFPDPSELREGVKILKPNQIHSTRIGGSQFLVGNQ</sequence>
<dbReference type="AlphaFoldDB" id="A0AAE9JD38"/>
<gene>
    <name evidence="1" type="ORF">L5515_010368</name>
</gene>
<accession>A0AAE9JD38</accession>
<dbReference type="EMBL" id="CP092623">
    <property type="protein sequence ID" value="UMM26827.1"/>
    <property type="molecule type" value="Genomic_DNA"/>
</dbReference>